<dbReference type="OMA" id="SSQMTGC"/>
<sequence>MEELFGRQFQSPDEARAAIDAVAQPLGYNFVKHRVRPNSIEFRCSKGRTYKAQRDANVPAAKRRETSSQMTGCPYRLVVGRQHVLAPWIIRRTRGEKSTEHNHPMFPSSAHSRYRNKALEKKMDMVMSYYELGLRPIQILGQLQTEHGDDPELQGLTRHDIYNAIRKHRQQEELDKSAENE</sequence>
<dbReference type="AlphaFoldDB" id="A0A0F9XRY8"/>
<dbReference type="PANTHER" id="PTHR47718:SF3">
    <property type="entry name" value="PROTEIN FAR1-RELATED SEQUENCE 5-LIKE"/>
    <property type="match status" value="1"/>
</dbReference>
<evidence type="ECO:0000313" key="2">
    <source>
        <dbReference type="Proteomes" id="UP000034112"/>
    </source>
</evidence>
<reference evidence="2" key="1">
    <citation type="journal article" date="2015" name="Genome Announc.">
        <title>Draft whole-genome sequence of the biocontrol agent Trichoderma harzianum T6776.</title>
        <authorList>
            <person name="Baroncelli R."/>
            <person name="Piaggeschi G."/>
            <person name="Fiorini L."/>
            <person name="Bertolini E."/>
            <person name="Zapparata A."/>
            <person name="Pe M.E."/>
            <person name="Sarrocco S."/>
            <person name="Vannacci G."/>
        </authorList>
    </citation>
    <scope>NUCLEOTIDE SEQUENCE [LARGE SCALE GENOMIC DNA]</scope>
    <source>
        <strain evidence="2">T6776</strain>
    </source>
</reference>
<dbReference type="EMBL" id="JOKZ01000128">
    <property type="protein sequence ID" value="KKP02978.1"/>
    <property type="molecule type" value="Genomic_DNA"/>
</dbReference>
<proteinExistence type="predicted"/>
<dbReference type="OrthoDB" id="5151057at2759"/>
<dbReference type="PANTHER" id="PTHR47718">
    <property type="entry name" value="OS01G0519700 PROTEIN"/>
    <property type="match status" value="1"/>
</dbReference>
<protein>
    <recommendedName>
        <fullName evidence="3">FAR1 domain-containing protein</fullName>
    </recommendedName>
</protein>
<comment type="caution">
    <text evidence="1">The sequence shown here is derived from an EMBL/GenBank/DDBJ whole genome shotgun (WGS) entry which is preliminary data.</text>
</comment>
<gene>
    <name evidence="1" type="ORF">THAR02_04909</name>
</gene>
<name>A0A0F9XRY8_TRIHA</name>
<evidence type="ECO:0000313" key="1">
    <source>
        <dbReference type="EMBL" id="KKP02978.1"/>
    </source>
</evidence>
<dbReference type="Proteomes" id="UP000034112">
    <property type="component" value="Unassembled WGS sequence"/>
</dbReference>
<accession>A0A0F9XRY8</accession>
<organism evidence="1 2">
    <name type="scientific">Trichoderma harzianum</name>
    <name type="common">Hypocrea lixii</name>
    <dbReference type="NCBI Taxonomy" id="5544"/>
    <lineage>
        <taxon>Eukaryota</taxon>
        <taxon>Fungi</taxon>
        <taxon>Dikarya</taxon>
        <taxon>Ascomycota</taxon>
        <taxon>Pezizomycotina</taxon>
        <taxon>Sordariomycetes</taxon>
        <taxon>Hypocreomycetidae</taxon>
        <taxon>Hypocreales</taxon>
        <taxon>Hypocreaceae</taxon>
        <taxon>Trichoderma</taxon>
    </lineage>
</organism>
<evidence type="ECO:0008006" key="3">
    <source>
        <dbReference type="Google" id="ProtNLM"/>
    </source>
</evidence>